<name>A0A7W0CUV6_9ACTN</name>
<sequence length="43" mass="4766">MLSGQMAGCAQGRQPRERGRATFTIDSHRGPPGHGVWHPQQIR</sequence>
<gene>
    <name evidence="2" type="ORF">HNR30_009147</name>
</gene>
<evidence type="ECO:0000313" key="2">
    <source>
        <dbReference type="EMBL" id="MBA2897741.1"/>
    </source>
</evidence>
<organism evidence="2 3">
    <name type="scientific">Nonomuraea soli</name>
    <dbReference type="NCBI Taxonomy" id="1032476"/>
    <lineage>
        <taxon>Bacteria</taxon>
        <taxon>Bacillati</taxon>
        <taxon>Actinomycetota</taxon>
        <taxon>Actinomycetes</taxon>
        <taxon>Streptosporangiales</taxon>
        <taxon>Streptosporangiaceae</taxon>
        <taxon>Nonomuraea</taxon>
    </lineage>
</organism>
<dbReference type="Proteomes" id="UP000530928">
    <property type="component" value="Unassembled WGS sequence"/>
</dbReference>
<evidence type="ECO:0000256" key="1">
    <source>
        <dbReference type="SAM" id="MobiDB-lite"/>
    </source>
</evidence>
<evidence type="ECO:0000313" key="3">
    <source>
        <dbReference type="Proteomes" id="UP000530928"/>
    </source>
</evidence>
<reference evidence="2 3" key="1">
    <citation type="submission" date="2020-07" db="EMBL/GenBank/DDBJ databases">
        <title>Genomic Encyclopedia of Type Strains, Phase IV (KMG-IV): sequencing the most valuable type-strain genomes for metagenomic binning, comparative biology and taxonomic classification.</title>
        <authorList>
            <person name="Goeker M."/>
        </authorList>
    </citation>
    <scope>NUCLEOTIDE SEQUENCE [LARGE SCALE GENOMIC DNA]</scope>
    <source>
        <strain evidence="2 3">DSM 45533</strain>
    </source>
</reference>
<comment type="caution">
    <text evidence="2">The sequence shown here is derived from an EMBL/GenBank/DDBJ whole genome shotgun (WGS) entry which is preliminary data.</text>
</comment>
<accession>A0A7W0CUV6</accession>
<feature type="region of interest" description="Disordered" evidence="1">
    <location>
        <begin position="1"/>
        <end position="43"/>
    </location>
</feature>
<dbReference type="AlphaFoldDB" id="A0A7W0CUV6"/>
<protein>
    <submittedName>
        <fullName evidence="2">Uncharacterized protein</fullName>
    </submittedName>
</protein>
<dbReference type="EMBL" id="JACDUR010000013">
    <property type="protein sequence ID" value="MBA2897741.1"/>
    <property type="molecule type" value="Genomic_DNA"/>
</dbReference>
<proteinExistence type="predicted"/>
<keyword evidence="3" id="KW-1185">Reference proteome</keyword>